<dbReference type="InterPro" id="IPR029063">
    <property type="entry name" value="SAM-dependent_MTases_sf"/>
</dbReference>
<dbReference type="Pfam" id="PF13679">
    <property type="entry name" value="Methyltransf_32"/>
    <property type="match status" value="1"/>
</dbReference>
<evidence type="ECO:0000313" key="3">
    <source>
        <dbReference type="EMBL" id="KAL3826921.1"/>
    </source>
</evidence>
<proteinExistence type="predicted"/>
<feature type="compositionally biased region" description="Low complexity" evidence="1">
    <location>
        <begin position="159"/>
        <end position="182"/>
    </location>
</feature>
<name>A0ABD3SRC2_9STRA</name>
<dbReference type="SUPFAM" id="SSF53335">
    <property type="entry name" value="S-adenosyl-L-methionine-dependent methyltransferases"/>
    <property type="match status" value="1"/>
</dbReference>
<dbReference type="AlphaFoldDB" id="A0ABD3SRC2"/>
<feature type="domain" description="Methyltransferase" evidence="2">
    <location>
        <begin position="220"/>
        <end position="401"/>
    </location>
</feature>
<dbReference type="Proteomes" id="UP001530377">
    <property type="component" value="Unassembled WGS sequence"/>
</dbReference>
<feature type="region of interest" description="Disordered" evidence="1">
    <location>
        <begin position="516"/>
        <end position="536"/>
    </location>
</feature>
<evidence type="ECO:0000259" key="2">
    <source>
        <dbReference type="Pfam" id="PF13679"/>
    </source>
</evidence>
<dbReference type="EMBL" id="JALLPB020000011">
    <property type="protein sequence ID" value="KAL3826921.1"/>
    <property type="molecule type" value="Genomic_DNA"/>
</dbReference>
<feature type="region of interest" description="Disordered" evidence="1">
    <location>
        <begin position="106"/>
        <end position="196"/>
    </location>
</feature>
<feature type="region of interest" description="Disordered" evidence="1">
    <location>
        <begin position="1"/>
        <end position="28"/>
    </location>
</feature>
<keyword evidence="4" id="KW-1185">Reference proteome</keyword>
<sequence length="536" mass="57587">MKDRGGRRGGGDGGGTKGKGRRRGSANETVVGVGSSLYLQATIKYHLATDVVKNWKVEDGLRRIFSSAMGRIADDDVHSSLLSEWGGLDDGDDGIRSGELVTTEGSYELRLSPTSRGGGGGGGASFFRRRRRRRPALTANDEMSPSSPDDGKDMDAVVPGNGPPSNDGPNASSMTSSSNRRISLSHDMPKNVPISPSSTFLRMLGVTNAQGKPMAGMSSKLRQCQKFVEIVGNLVDDCAIMPDTHDKIRVIDMGCGRGYLTFSLHSYLCDKFCGGGIATRGGDGRDGVIAVETRGIDRRPKLIEEINGIAAKLGGDFASLSFDEGTIGNAVARDNDIFGNENCGDRRSSTSGNGNGKSTLDVVIALHACDTATDDALHFALCRNADVIVVAPCCQYELRSQIDRHVTLTTSSSTTQQQYPLADVLRHPIYRERATETVTDAMRATLLEIAGYDVRVFEFVGGEHSAKNVMIAATKSPRERSHEYRRNRRGSLASLARFYGIERQRLAALMGESVTGGQEDIPMKNGSRNLSGMPPL</sequence>
<evidence type="ECO:0000313" key="4">
    <source>
        <dbReference type="Proteomes" id="UP001530377"/>
    </source>
</evidence>
<feature type="compositionally biased region" description="Basic and acidic residues" evidence="1">
    <location>
        <begin position="1"/>
        <end position="10"/>
    </location>
</feature>
<protein>
    <recommendedName>
        <fullName evidence="2">Methyltransferase domain-containing protein</fullName>
    </recommendedName>
</protein>
<organism evidence="3 4">
    <name type="scientific">Cyclostephanos tholiformis</name>
    <dbReference type="NCBI Taxonomy" id="382380"/>
    <lineage>
        <taxon>Eukaryota</taxon>
        <taxon>Sar</taxon>
        <taxon>Stramenopiles</taxon>
        <taxon>Ochrophyta</taxon>
        <taxon>Bacillariophyta</taxon>
        <taxon>Coscinodiscophyceae</taxon>
        <taxon>Thalassiosirophycidae</taxon>
        <taxon>Stephanodiscales</taxon>
        <taxon>Stephanodiscaceae</taxon>
        <taxon>Cyclostephanos</taxon>
    </lineage>
</organism>
<comment type="caution">
    <text evidence="3">The sequence shown here is derived from an EMBL/GenBank/DDBJ whole genome shotgun (WGS) entry which is preliminary data.</text>
</comment>
<reference evidence="3 4" key="1">
    <citation type="submission" date="2024-10" db="EMBL/GenBank/DDBJ databases">
        <title>Updated reference genomes for cyclostephanoid diatoms.</title>
        <authorList>
            <person name="Roberts W.R."/>
            <person name="Alverson A.J."/>
        </authorList>
    </citation>
    <scope>NUCLEOTIDE SEQUENCE [LARGE SCALE GENOMIC DNA]</scope>
    <source>
        <strain evidence="3 4">AJA228-03</strain>
    </source>
</reference>
<dbReference type="PANTHER" id="PTHR13369">
    <property type="match status" value="1"/>
</dbReference>
<dbReference type="InterPro" id="IPR025714">
    <property type="entry name" value="Methyltranfer_dom"/>
</dbReference>
<evidence type="ECO:0000256" key="1">
    <source>
        <dbReference type="SAM" id="MobiDB-lite"/>
    </source>
</evidence>
<accession>A0ABD3SRC2</accession>
<gene>
    <name evidence="3" type="ORF">ACHAXA_006001</name>
</gene>
<dbReference type="PANTHER" id="PTHR13369:SF3">
    <property type="entry name" value="METHYLTRANSFERASE DOMAIN-CONTAINING PROTEIN"/>
    <property type="match status" value="1"/>
</dbReference>